<organism evidence="10 11">
    <name type="scientific">Botryobasidium botryosum (strain FD-172 SS1)</name>
    <dbReference type="NCBI Taxonomy" id="930990"/>
    <lineage>
        <taxon>Eukaryota</taxon>
        <taxon>Fungi</taxon>
        <taxon>Dikarya</taxon>
        <taxon>Basidiomycota</taxon>
        <taxon>Agaricomycotina</taxon>
        <taxon>Agaricomycetes</taxon>
        <taxon>Cantharellales</taxon>
        <taxon>Botryobasidiaceae</taxon>
        <taxon>Botryobasidium</taxon>
    </lineage>
</organism>
<dbReference type="GO" id="GO:0015171">
    <property type="term" value="F:amino acid transmembrane transporter activity"/>
    <property type="evidence" value="ECO:0007669"/>
    <property type="project" value="TreeGrafter"/>
</dbReference>
<dbReference type="OrthoDB" id="3900342at2759"/>
<dbReference type="EMBL" id="KL198042">
    <property type="protein sequence ID" value="KDQ13669.1"/>
    <property type="molecule type" value="Genomic_DNA"/>
</dbReference>
<dbReference type="InterPro" id="IPR004840">
    <property type="entry name" value="Amino_acid_permease_CS"/>
</dbReference>
<feature type="transmembrane region" description="Helical" evidence="8">
    <location>
        <begin position="290"/>
        <end position="313"/>
    </location>
</feature>
<dbReference type="PROSITE" id="PS00218">
    <property type="entry name" value="AMINO_ACID_PERMEASE_1"/>
    <property type="match status" value="1"/>
</dbReference>
<name>A0A067MDM5_BOTB1</name>
<dbReference type="GO" id="GO:0016020">
    <property type="term" value="C:membrane"/>
    <property type="evidence" value="ECO:0007669"/>
    <property type="project" value="UniProtKB-SubCell"/>
</dbReference>
<evidence type="ECO:0000313" key="10">
    <source>
        <dbReference type="EMBL" id="KDQ13669.1"/>
    </source>
</evidence>
<evidence type="ECO:0000313" key="11">
    <source>
        <dbReference type="Proteomes" id="UP000027195"/>
    </source>
</evidence>
<feature type="transmembrane region" description="Helical" evidence="8">
    <location>
        <begin position="195"/>
        <end position="215"/>
    </location>
</feature>
<evidence type="ECO:0000256" key="4">
    <source>
        <dbReference type="ARBA" id="ARBA00022970"/>
    </source>
</evidence>
<dbReference type="AlphaFoldDB" id="A0A067MDM5"/>
<feature type="transmembrane region" description="Helical" evidence="8">
    <location>
        <begin position="83"/>
        <end position="101"/>
    </location>
</feature>
<comment type="subcellular location">
    <subcellularLocation>
        <location evidence="1">Membrane</location>
        <topology evidence="1">Multi-pass membrane protein</topology>
    </subcellularLocation>
</comment>
<feature type="region of interest" description="Disordered" evidence="7">
    <location>
        <begin position="1"/>
        <end position="46"/>
    </location>
</feature>
<feature type="transmembrane region" description="Helical" evidence="8">
    <location>
        <begin position="509"/>
        <end position="528"/>
    </location>
</feature>
<dbReference type="InterPro" id="IPR050524">
    <property type="entry name" value="APC_YAT"/>
</dbReference>
<dbReference type="Pfam" id="PF00324">
    <property type="entry name" value="AA_permease"/>
    <property type="match status" value="2"/>
</dbReference>
<feature type="transmembrane region" description="Helical" evidence="8">
    <location>
        <begin position="429"/>
        <end position="446"/>
    </location>
</feature>
<keyword evidence="11" id="KW-1185">Reference proteome</keyword>
<feature type="transmembrane region" description="Helical" evidence="8">
    <location>
        <begin position="166"/>
        <end position="183"/>
    </location>
</feature>
<feature type="transmembrane region" description="Helical" evidence="8">
    <location>
        <begin position="51"/>
        <end position="71"/>
    </location>
</feature>
<evidence type="ECO:0000256" key="1">
    <source>
        <dbReference type="ARBA" id="ARBA00004141"/>
    </source>
</evidence>
<feature type="transmembrane region" description="Helical" evidence="8">
    <location>
        <begin position="349"/>
        <end position="368"/>
    </location>
</feature>
<dbReference type="InParanoid" id="A0A067MDM5"/>
<feature type="transmembrane region" description="Helical" evidence="8">
    <location>
        <begin position="138"/>
        <end position="159"/>
    </location>
</feature>
<evidence type="ECO:0000259" key="9">
    <source>
        <dbReference type="Pfam" id="PF00324"/>
    </source>
</evidence>
<dbReference type="STRING" id="930990.A0A067MDM5"/>
<feature type="compositionally biased region" description="Polar residues" evidence="7">
    <location>
        <begin position="13"/>
        <end position="31"/>
    </location>
</feature>
<keyword evidence="6 8" id="KW-0472">Membrane</keyword>
<sequence length="596" mass="64924">MEGPRPDSGLAFSDSTTSPKSQQLAPQTNEQRPIASEVPTRAPALKKSQQFTTRTVIMTSISLTIGTGLFLGTSDDVWEGGPAGVLIGYAIMAFVAFGLVVSAAEMAAYYPDINGGIVGLIHCYGHPTLAFASGWLSWYHWALTGPSHIASAVTALGFYGEHRHNALFITIFLGSALVLNVVLSPRPFGLAQSAFASIKVLTIVLLVIFGLVYDLGGVRSQKGVRIGFKYWSRPGPIPHYLGIPGSRGQFLGFLQITMQATYSFLGCEFPIYVARLVEDIRDAPGKLTRAATYVWSCVAACYIFTVFVMGMIIPYNDPSLLPKANNPGTTTSAFITVMQRASVKVLPQIINAVFIISALSSASVNLFLATRYLYFMACLGYAPYRFMVPYEYSGVGNSQGRPAPDVPAAATAGANHTVEAGVKLIVRHWALLFSFLTALSAYASTIPNSQAQKAFSGMSEAAATAGLLSWTAIMYTYVRWYRVSGANRPEHKVNRKLLKKLRYNRLQPYLAYSALTICVLVLIFNGWACVISGFTEGKIIIAEEGDDPVRHTHGNITMMQEEFPRSTMISTLIAIYIPIPIFLLFAVGYNLIDRVR</sequence>
<keyword evidence="5 8" id="KW-1133">Transmembrane helix</keyword>
<feature type="transmembrane region" description="Helical" evidence="8">
    <location>
        <begin position="458"/>
        <end position="478"/>
    </location>
</feature>
<protein>
    <recommendedName>
        <fullName evidence="9">Amino acid permease/ SLC12A domain-containing protein</fullName>
    </recommendedName>
</protein>
<evidence type="ECO:0000256" key="3">
    <source>
        <dbReference type="ARBA" id="ARBA00022692"/>
    </source>
</evidence>
<feature type="domain" description="Amino acid permease/ SLC12A" evidence="9">
    <location>
        <begin position="56"/>
        <end position="394"/>
    </location>
</feature>
<accession>A0A067MDM5</accession>
<feature type="transmembrane region" description="Helical" evidence="8">
    <location>
        <begin position="568"/>
        <end position="592"/>
    </location>
</feature>
<dbReference type="HOGENOM" id="CLU_007946_12_1_1"/>
<evidence type="ECO:0000256" key="2">
    <source>
        <dbReference type="ARBA" id="ARBA00022448"/>
    </source>
</evidence>
<dbReference type="Proteomes" id="UP000027195">
    <property type="component" value="Unassembled WGS sequence"/>
</dbReference>
<keyword evidence="4" id="KW-0029">Amino-acid transport</keyword>
<gene>
    <name evidence="10" type="ORF">BOTBODRAFT_33368</name>
</gene>
<proteinExistence type="predicted"/>
<evidence type="ECO:0000256" key="5">
    <source>
        <dbReference type="ARBA" id="ARBA00022989"/>
    </source>
</evidence>
<dbReference type="InterPro" id="IPR004841">
    <property type="entry name" value="AA-permease/SLC12A_dom"/>
</dbReference>
<dbReference type="PANTHER" id="PTHR43341:SF4">
    <property type="entry name" value="ARGININE PERMEASE CAN1-RELATED"/>
    <property type="match status" value="1"/>
</dbReference>
<dbReference type="PIRSF" id="PIRSF006060">
    <property type="entry name" value="AA_transporter"/>
    <property type="match status" value="1"/>
</dbReference>
<dbReference type="PANTHER" id="PTHR43341">
    <property type="entry name" value="AMINO ACID PERMEASE"/>
    <property type="match status" value="1"/>
</dbReference>
<keyword evidence="2" id="KW-0813">Transport</keyword>
<dbReference type="Gene3D" id="1.20.1740.10">
    <property type="entry name" value="Amino acid/polyamine transporter I"/>
    <property type="match status" value="1"/>
</dbReference>
<evidence type="ECO:0000256" key="7">
    <source>
        <dbReference type="SAM" id="MobiDB-lite"/>
    </source>
</evidence>
<evidence type="ECO:0000256" key="6">
    <source>
        <dbReference type="ARBA" id="ARBA00023136"/>
    </source>
</evidence>
<evidence type="ECO:0000256" key="8">
    <source>
        <dbReference type="SAM" id="Phobius"/>
    </source>
</evidence>
<reference evidence="11" key="1">
    <citation type="journal article" date="2014" name="Proc. Natl. Acad. Sci. U.S.A.">
        <title>Extensive sampling of basidiomycete genomes demonstrates inadequacy of the white-rot/brown-rot paradigm for wood decay fungi.</title>
        <authorList>
            <person name="Riley R."/>
            <person name="Salamov A.A."/>
            <person name="Brown D.W."/>
            <person name="Nagy L.G."/>
            <person name="Floudas D."/>
            <person name="Held B.W."/>
            <person name="Levasseur A."/>
            <person name="Lombard V."/>
            <person name="Morin E."/>
            <person name="Otillar R."/>
            <person name="Lindquist E.A."/>
            <person name="Sun H."/>
            <person name="LaButti K.M."/>
            <person name="Schmutz J."/>
            <person name="Jabbour D."/>
            <person name="Luo H."/>
            <person name="Baker S.E."/>
            <person name="Pisabarro A.G."/>
            <person name="Walton J.D."/>
            <person name="Blanchette R.A."/>
            <person name="Henrissat B."/>
            <person name="Martin F."/>
            <person name="Cullen D."/>
            <person name="Hibbett D.S."/>
            <person name="Grigoriev I.V."/>
        </authorList>
    </citation>
    <scope>NUCLEOTIDE SEQUENCE [LARGE SCALE GENOMIC DNA]</scope>
    <source>
        <strain evidence="11">FD-172 SS1</strain>
    </source>
</reference>
<keyword evidence="3 8" id="KW-0812">Transmembrane</keyword>
<feature type="domain" description="Amino acid permease/ SLC12A" evidence="9">
    <location>
        <begin position="431"/>
        <end position="590"/>
    </location>
</feature>